<accession>A0A918W294</accession>
<dbReference type="EMBL" id="BMXB01000022">
    <property type="protein sequence ID" value="GHA50065.1"/>
    <property type="molecule type" value="Genomic_DNA"/>
</dbReference>
<dbReference type="Gene3D" id="3.30.420.260">
    <property type="match status" value="1"/>
</dbReference>
<sequence length="274" mass="32152">MVKTNNSKNNFYKLSIQVSLNGLSFCAINKPLNTIVFFKVIDYRKRLNPIEVLQQIEKVYEKEEFLRTPLDEVILLFSNELYSLVPEKFFIEDNASDYLKFNTKILETDFVAQDHLEEHELVNVYIPFTNIINFFFDQYGEFEYRHDTSVLVEELLKLNKEKKVGTKMYVNNYPSGYDLVVIQEGKLILTNSFTCDTKEDFIYYLLFTAEQLELDPSSFDLIFLGDISKESERYKIAYTYIKNLSFLKTSFGFIFEAGSVLPKGYAHFTTFKSL</sequence>
<evidence type="ECO:0008006" key="3">
    <source>
        <dbReference type="Google" id="ProtNLM"/>
    </source>
</evidence>
<comment type="caution">
    <text evidence="1">The sequence shown here is derived from an EMBL/GenBank/DDBJ whole genome shotgun (WGS) entry which is preliminary data.</text>
</comment>
<dbReference type="CDD" id="cd24013">
    <property type="entry name" value="ASKHA_ATPase_BT3980-like"/>
    <property type="match status" value="1"/>
</dbReference>
<name>A0A918W294_9FLAO</name>
<dbReference type="RefSeq" id="WP_189606222.1">
    <property type="nucleotide sequence ID" value="NZ_BMXB01000022.1"/>
</dbReference>
<keyword evidence="2" id="KW-1185">Reference proteome</keyword>
<dbReference type="Gene3D" id="3.30.420.250">
    <property type="match status" value="1"/>
</dbReference>
<gene>
    <name evidence="1" type="ORF">GCM10007103_33590</name>
</gene>
<dbReference type="Pfam" id="PF12864">
    <property type="entry name" value="DUF3822"/>
    <property type="match status" value="1"/>
</dbReference>
<dbReference type="InterPro" id="IPR024213">
    <property type="entry name" value="DUF3822"/>
</dbReference>
<protein>
    <recommendedName>
        <fullName evidence="3">DUF3822 domain-containing protein</fullName>
    </recommendedName>
</protein>
<reference evidence="1" key="2">
    <citation type="submission" date="2020-09" db="EMBL/GenBank/DDBJ databases">
        <authorList>
            <person name="Sun Q."/>
            <person name="Kim S."/>
        </authorList>
    </citation>
    <scope>NUCLEOTIDE SEQUENCE</scope>
    <source>
        <strain evidence="1">KCTC 12719</strain>
    </source>
</reference>
<dbReference type="Proteomes" id="UP000610456">
    <property type="component" value="Unassembled WGS sequence"/>
</dbReference>
<reference evidence="1" key="1">
    <citation type="journal article" date="2014" name="Int. J. Syst. Evol. Microbiol.">
        <title>Complete genome sequence of Corynebacterium casei LMG S-19264T (=DSM 44701T), isolated from a smear-ripened cheese.</title>
        <authorList>
            <consortium name="US DOE Joint Genome Institute (JGI-PGF)"/>
            <person name="Walter F."/>
            <person name="Albersmeier A."/>
            <person name="Kalinowski J."/>
            <person name="Ruckert C."/>
        </authorList>
    </citation>
    <scope>NUCLEOTIDE SEQUENCE</scope>
    <source>
        <strain evidence="1">KCTC 12719</strain>
    </source>
</reference>
<dbReference type="AlphaFoldDB" id="A0A918W294"/>
<evidence type="ECO:0000313" key="2">
    <source>
        <dbReference type="Proteomes" id="UP000610456"/>
    </source>
</evidence>
<evidence type="ECO:0000313" key="1">
    <source>
        <dbReference type="EMBL" id="GHA50065.1"/>
    </source>
</evidence>
<proteinExistence type="predicted"/>
<organism evidence="1 2">
    <name type="scientific">Salinimicrobium marinum</name>
    <dbReference type="NCBI Taxonomy" id="680283"/>
    <lineage>
        <taxon>Bacteria</taxon>
        <taxon>Pseudomonadati</taxon>
        <taxon>Bacteroidota</taxon>
        <taxon>Flavobacteriia</taxon>
        <taxon>Flavobacteriales</taxon>
        <taxon>Flavobacteriaceae</taxon>
        <taxon>Salinimicrobium</taxon>
    </lineage>
</organism>